<name>A0AAU7CRV8_9BACT</name>
<dbReference type="AlphaFoldDB" id="A0AAU7CRV8"/>
<protein>
    <submittedName>
        <fullName evidence="2">Lysophospholipase</fullName>
    </submittedName>
</protein>
<accession>A0AAU7CRV8</accession>
<dbReference type="RefSeq" id="WP_406701030.1">
    <property type="nucleotide sequence ID" value="NZ_CP155447.1"/>
</dbReference>
<sequence>MMTTQSPPRDVVIPTPDGLSLRGWHWTRPNPRGILVIAHGFGEHGGCYRHVADALGPALELDILSPDLRGHGRSPGPRGVVSRYEDLISDLYAAVVWARQVQPGLPTYILGHSNGGQLTLRLALEPDAALDGVVVINPSIKLATHVAYHKLLIGRFLRQFAPSVTLGAKLNTEILTSDPAMKREHQTDPLRHSRISAPLFFGMVEGGQLLAEHAGEFTLPLLMILGGLDQVIAPEPSRLVFERIASDDKTLLMYPKMLHEPLNEVGREQVFADIISWLSPRLDRP</sequence>
<dbReference type="PANTHER" id="PTHR11614">
    <property type="entry name" value="PHOSPHOLIPASE-RELATED"/>
    <property type="match status" value="1"/>
</dbReference>
<evidence type="ECO:0000259" key="1">
    <source>
        <dbReference type="Pfam" id="PF12146"/>
    </source>
</evidence>
<organism evidence="2">
    <name type="scientific">Singulisphaera sp. Ch08</name>
    <dbReference type="NCBI Taxonomy" id="3120278"/>
    <lineage>
        <taxon>Bacteria</taxon>
        <taxon>Pseudomonadati</taxon>
        <taxon>Planctomycetota</taxon>
        <taxon>Planctomycetia</taxon>
        <taxon>Isosphaerales</taxon>
        <taxon>Isosphaeraceae</taxon>
        <taxon>Singulisphaera</taxon>
    </lineage>
</organism>
<dbReference type="Gene3D" id="3.40.50.1820">
    <property type="entry name" value="alpha/beta hydrolase"/>
    <property type="match status" value="1"/>
</dbReference>
<dbReference type="Pfam" id="PF12146">
    <property type="entry name" value="Hydrolase_4"/>
    <property type="match status" value="1"/>
</dbReference>
<gene>
    <name evidence="2" type="ORF">V5E97_19780</name>
</gene>
<dbReference type="InterPro" id="IPR000073">
    <property type="entry name" value="AB_hydrolase_1"/>
</dbReference>
<dbReference type="PRINTS" id="PR00111">
    <property type="entry name" value="ABHYDROLASE"/>
</dbReference>
<dbReference type="InterPro" id="IPR022742">
    <property type="entry name" value="Hydrolase_4"/>
</dbReference>
<dbReference type="InterPro" id="IPR029058">
    <property type="entry name" value="AB_hydrolase_fold"/>
</dbReference>
<evidence type="ECO:0000313" key="2">
    <source>
        <dbReference type="EMBL" id="XBH08194.1"/>
    </source>
</evidence>
<proteinExistence type="predicted"/>
<dbReference type="EMBL" id="CP155447">
    <property type="protein sequence ID" value="XBH08194.1"/>
    <property type="molecule type" value="Genomic_DNA"/>
</dbReference>
<feature type="domain" description="Serine aminopeptidase S33" evidence="1">
    <location>
        <begin position="30"/>
        <end position="264"/>
    </location>
</feature>
<dbReference type="InterPro" id="IPR051044">
    <property type="entry name" value="MAG_DAG_Lipase"/>
</dbReference>
<reference evidence="2" key="1">
    <citation type="submission" date="2024-05" db="EMBL/GenBank/DDBJ databases">
        <title>Planctomycetes of the genus Singulisphaera possess chitinolytic capabilities.</title>
        <authorList>
            <person name="Ivanova A."/>
        </authorList>
    </citation>
    <scope>NUCLEOTIDE SEQUENCE</scope>
    <source>
        <strain evidence="2">Ch08T</strain>
    </source>
</reference>
<dbReference type="SUPFAM" id="SSF53474">
    <property type="entry name" value="alpha/beta-Hydrolases"/>
    <property type="match status" value="1"/>
</dbReference>